<dbReference type="Proteomes" id="UP000268162">
    <property type="component" value="Unassembled WGS sequence"/>
</dbReference>
<name>A0A4P9ZJH3_9FUNG</name>
<evidence type="ECO:0000313" key="2">
    <source>
        <dbReference type="Proteomes" id="UP000268162"/>
    </source>
</evidence>
<reference evidence="2" key="1">
    <citation type="journal article" date="2018" name="Nat. Microbiol.">
        <title>Leveraging single-cell genomics to expand the fungal tree of life.</title>
        <authorList>
            <person name="Ahrendt S.R."/>
            <person name="Quandt C.A."/>
            <person name="Ciobanu D."/>
            <person name="Clum A."/>
            <person name="Salamov A."/>
            <person name="Andreopoulos B."/>
            <person name="Cheng J.F."/>
            <person name="Woyke T."/>
            <person name="Pelin A."/>
            <person name="Henrissat B."/>
            <person name="Reynolds N.K."/>
            <person name="Benny G.L."/>
            <person name="Smith M.E."/>
            <person name="James T.Y."/>
            <person name="Grigoriev I.V."/>
        </authorList>
    </citation>
    <scope>NUCLEOTIDE SEQUENCE [LARGE SCALE GENOMIC DNA]</scope>
    <source>
        <strain evidence="2">RSA 468</strain>
    </source>
</reference>
<protein>
    <submittedName>
        <fullName evidence="1">Uncharacterized protein</fullName>
    </submittedName>
</protein>
<dbReference type="EMBL" id="ML004189">
    <property type="protein sequence ID" value="RKP33215.1"/>
    <property type="molecule type" value="Genomic_DNA"/>
</dbReference>
<keyword evidence="2" id="KW-1185">Reference proteome</keyword>
<proteinExistence type="predicted"/>
<gene>
    <name evidence="1" type="ORF">BJ085DRAFT_29225</name>
</gene>
<evidence type="ECO:0000313" key="1">
    <source>
        <dbReference type="EMBL" id="RKP33215.1"/>
    </source>
</evidence>
<sequence length="161" mass="18447">MLQEDLGEKEQMDLFLLAQMLAIQPADAIYQVMENLAQSTMELQPIYTALGLYIYDPICILASELISLNGLDLPKVFHNVVVQESLWGIIVILTFKGNFLKLKDLARKIHSGALPFLYEVVTLIAYLMLEYGLTQYHDWALKNILYPINDQTMAFYSVLRK</sequence>
<dbReference type="AlphaFoldDB" id="A0A4P9ZJH3"/>
<accession>A0A4P9ZJH3</accession>
<organism evidence="1 2">
    <name type="scientific">Dimargaris cristalligena</name>
    <dbReference type="NCBI Taxonomy" id="215637"/>
    <lineage>
        <taxon>Eukaryota</taxon>
        <taxon>Fungi</taxon>
        <taxon>Fungi incertae sedis</taxon>
        <taxon>Zoopagomycota</taxon>
        <taxon>Kickxellomycotina</taxon>
        <taxon>Dimargaritomycetes</taxon>
        <taxon>Dimargaritales</taxon>
        <taxon>Dimargaritaceae</taxon>
        <taxon>Dimargaris</taxon>
    </lineage>
</organism>